<evidence type="ECO:0000313" key="9">
    <source>
        <dbReference type="Proteomes" id="UP000683360"/>
    </source>
</evidence>
<evidence type="ECO:0000256" key="3">
    <source>
        <dbReference type="ARBA" id="ARBA00022771"/>
    </source>
</evidence>
<dbReference type="GO" id="GO:0008270">
    <property type="term" value="F:zinc ion binding"/>
    <property type="evidence" value="ECO:0007669"/>
    <property type="project" value="UniProtKB-KW"/>
</dbReference>
<keyword evidence="5 6" id="KW-0238">DNA-binding</keyword>
<evidence type="ECO:0000256" key="6">
    <source>
        <dbReference type="PROSITE-ProRule" id="PRU00309"/>
    </source>
</evidence>
<keyword evidence="2" id="KW-0479">Metal-binding</keyword>
<dbReference type="AlphaFoldDB" id="A0A8S3UPA8"/>
<dbReference type="OrthoDB" id="6101675at2759"/>
<evidence type="ECO:0000256" key="5">
    <source>
        <dbReference type="ARBA" id="ARBA00023125"/>
    </source>
</evidence>
<comment type="caution">
    <text evidence="8">The sequence shown here is derived from an EMBL/GenBank/DDBJ whole genome shotgun (WGS) entry which is preliminary data.</text>
</comment>
<dbReference type="Gene3D" id="6.20.210.20">
    <property type="entry name" value="THAP domain"/>
    <property type="match status" value="1"/>
</dbReference>
<dbReference type="InterPro" id="IPR027806">
    <property type="entry name" value="HARBI1_dom"/>
</dbReference>
<evidence type="ECO:0000259" key="7">
    <source>
        <dbReference type="PROSITE" id="PS50950"/>
    </source>
</evidence>
<dbReference type="Pfam" id="PF13613">
    <property type="entry name" value="HTH_Tnp_4"/>
    <property type="match status" value="1"/>
</dbReference>
<comment type="cofactor">
    <cofactor evidence="1">
        <name>a divalent metal cation</name>
        <dbReference type="ChEBI" id="CHEBI:60240"/>
    </cofactor>
</comment>
<keyword evidence="9" id="KW-1185">Reference proteome</keyword>
<reference evidence="8" key="1">
    <citation type="submission" date="2021-03" db="EMBL/GenBank/DDBJ databases">
        <authorList>
            <person name="Bekaert M."/>
        </authorList>
    </citation>
    <scope>NUCLEOTIDE SEQUENCE</scope>
</reference>
<dbReference type="EMBL" id="CAJPWZ010002774">
    <property type="protein sequence ID" value="CAG2245509.1"/>
    <property type="molecule type" value="Genomic_DNA"/>
</dbReference>
<dbReference type="Proteomes" id="UP000683360">
    <property type="component" value="Unassembled WGS sequence"/>
</dbReference>
<dbReference type="PANTHER" id="PTHR23080">
    <property type="entry name" value="THAP DOMAIN PROTEIN"/>
    <property type="match status" value="1"/>
</dbReference>
<organism evidence="8 9">
    <name type="scientific">Mytilus edulis</name>
    <name type="common">Blue mussel</name>
    <dbReference type="NCBI Taxonomy" id="6550"/>
    <lineage>
        <taxon>Eukaryota</taxon>
        <taxon>Metazoa</taxon>
        <taxon>Spiralia</taxon>
        <taxon>Lophotrochozoa</taxon>
        <taxon>Mollusca</taxon>
        <taxon>Bivalvia</taxon>
        <taxon>Autobranchia</taxon>
        <taxon>Pteriomorphia</taxon>
        <taxon>Mytilida</taxon>
        <taxon>Mytiloidea</taxon>
        <taxon>Mytilidae</taxon>
        <taxon>Mytilinae</taxon>
        <taxon>Mytilus</taxon>
    </lineage>
</organism>
<keyword evidence="4" id="KW-0862">Zinc</keyword>
<name>A0A8S3UPA8_MYTED</name>
<dbReference type="InterPro" id="IPR006612">
    <property type="entry name" value="THAP_Znf"/>
</dbReference>
<dbReference type="InterPro" id="IPR027805">
    <property type="entry name" value="Transposase_HTH_dom"/>
</dbReference>
<dbReference type="SUPFAM" id="SSF57716">
    <property type="entry name" value="Glucocorticoid receptor-like (DNA-binding domain)"/>
    <property type="match status" value="1"/>
</dbReference>
<dbReference type="Pfam" id="PF05485">
    <property type="entry name" value="THAP"/>
    <property type="match status" value="1"/>
</dbReference>
<sequence>MGKVCIVLGCRNRDSHKEPGIKFHRIPKDEGRKELWIRAINRRDPVTGKVWISGDEGARVCSVHFIDGKCDDPKSPDYVPSVKMGYGSYGDNEVSASKSVDRYKRAVKRTADQKERECRLQLDFLMTPDGKENDHLPLQDLDCNVELEDKNGTGEFENYRTLFENAISENRILIDRLQQLHFENNVMKNKPPYIRATSLSLEKTEETTKFYTGLPSYSCFMWLVNFVTCIIPSSNILSSADILLLVLMKLRLNSPHTDISFRFGVSLSLVTNLIDSVIPQLAHKLKWLIHWPNKDDILRSRPDCFKEAFPRCVSVIDCTEVYIETPSNFAARSCTYSNYKHHNTIKFLVSIVPCGSISFVSRAFGGRTSDKIISLKSGYLDFINHGDVVLADRGFLIRDELASRGAELIIPSFVKGKDQLSAFEVERSRNIAHVRIHVEREMERLKNFRILSGKMSMNMVPHSDSIMTICSAIINMHPNIVQ</sequence>
<protein>
    <recommendedName>
        <fullName evidence="7">THAP-type domain-containing protein</fullName>
    </recommendedName>
</protein>
<feature type="domain" description="THAP-type" evidence="7">
    <location>
        <begin position="1"/>
        <end position="83"/>
    </location>
</feature>
<dbReference type="PROSITE" id="PS50950">
    <property type="entry name" value="ZF_THAP"/>
    <property type="match status" value="1"/>
</dbReference>
<gene>
    <name evidence="8" type="ORF">MEDL_57514</name>
</gene>
<dbReference type="InterPro" id="IPR038441">
    <property type="entry name" value="THAP_Znf_sf"/>
</dbReference>
<evidence type="ECO:0000256" key="4">
    <source>
        <dbReference type="ARBA" id="ARBA00022833"/>
    </source>
</evidence>
<dbReference type="Pfam" id="PF13359">
    <property type="entry name" value="DDE_Tnp_4"/>
    <property type="match status" value="1"/>
</dbReference>
<evidence type="ECO:0000256" key="1">
    <source>
        <dbReference type="ARBA" id="ARBA00001968"/>
    </source>
</evidence>
<dbReference type="SMART" id="SM00980">
    <property type="entry name" value="THAP"/>
    <property type="match status" value="1"/>
</dbReference>
<evidence type="ECO:0000313" key="8">
    <source>
        <dbReference type="EMBL" id="CAG2245509.1"/>
    </source>
</evidence>
<evidence type="ECO:0000256" key="2">
    <source>
        <dbReference type="ARBA" id="ARBA00022723"/>
    </source>
</evidence>
<keyword evidence="3 6" id="KW-0863">Zinc-finger</keyword>
<accession>A0A8S3UPA8</accession>
<dbReference type="GO" id="GO:0003677">
    <property type="term" value="F:DNA binding"/>
    <property type="evidence" value="ECO:0007669"/>
    <property type="project" value="UniProtKB-UniRule"/>
</dbReference>
<proteinExistence type="predicted"/>